<dbReference type="EMBL" id="KZ502984">
    <property type="protein sequence ID" value="PKU69885.1"/>
    <property type="molecule type" value="Genomic_DNA"/>
</dbReference>
<organism evidence="1 2">
    <name type="scientific">Dendrobium catenatum</name>
    <dbReference type="NCBI Taxonomy" id="906689"/>
    <lineage>
        <taxon>Eukaryota</taxon>
        <taxon>Viridiplantae</taxon>
        <taxon>Streptophyta</taxon>
        <taxon>Embryophyta</taxon>
        <taxon>Tracheophyta</taxon>
        <taxon>Spermatophyta</taxon>
        <taxon>Magnoliopsida</taxon>
        <taxon>Liliopsida</taxon>
        <taxon>Asparagales</taxon>
        <taxon>Orchidaceae</taxon>
        <taxon>Epidendroideae</taxon>
        <taxon>Malaxideae</taxon>
        <taxon>Dendrobiinae</taxon>
        <taxon>Dendrobium</taxon>
    </lineage>
</organism>
<evidence type="ECO:0000313" key="2">
    <source>
        <dbReference type="Proteomes" id="UP000233837"/>
    </source>
</evidence>
<evidence type="ECO:0000313" key="1">
    <source>
        <dbReference type="EMBL" id="PKU69885.1"/>
    </source>
</evidence>
<accession>A0A2I0W2J7</accession>
<dbReference type="Proteomes" id="UP000233837">
    <property type="component" value="Unassembled WGS sequence"/>
</dbReference>
<reference evidence="1 2" key="1">
    <citation type="journal article" date="2016" name="Sci. Rep.">
        <title>The Dendrobium catenatum Lindl. genome sequence provides insights into polysaccharide synthase, floral development and adaptive evolution.</title>
        <authorList>
            <person name="Zhang G.Q."/>
            <person name="Xu Q."/>
            <person name="Bian C."/>
            <person name="Tsai W.C."/>
            <person name="Yeh C.M."/>
            <person name="Liu K.W."/>
            <person name="Yoshida K."/>
            <person name="Zhang L.S."/>
            <person name="Chang S.B."/>
            <person name="Chen F."/>
            <person name="Shi Y."/>
            <person name="Su Y.Y."/>
            <person name="Zhang Y.Q."/>
            <person name="Chen L.J."/>
            <person name="Yin Y."/>
            <person name="Lin M."/>
            <person name="Huang H."/>
            <person name="Deng H."/>
            <person name="Wang Z.W."/>
            <person name="Zhu S.L."/>
            <person name="Zhao X."/>
            <person name="Deng C."/>
            <person name="Niu S.C."/>
            <person name="Huang J."/>
            <person name="Wang M."/>
            <person name="Liu G.H."/>
            <person name="Yang H.J."/>
            <person name="Xiao X.J."/>
            <person name="Hsiao Y.Y."/>
            <person name="Wu W.L."/>
            <person name="Chen Y.Y."/>
            <person name="Mitsuda N."/>
            <person name="Ohme-Takagi M."/>
            <person name="Luo Y.B."/>
            <person name="Van de Peer Y."/>
            <person name="Liu Z.J."/>
        </authorList>
    </citation>
    <scope>NUCLEOTIDE SEQUENCE [LARGE SCALE GENOMIC DNA]</scope>
    <source>
        <tissue evidence="1">The whole plant</tissue>
    </source>
</reference>
<evidence type="ECO:0008006" key="3">
    <source>
        <dbReference type="Google" id="ProtNLM"/>
    </source>
</evidence>
<gene>
    <name evidence="1" type="ORF">MA16_Dca011903</name>
</gene>
<proteinExistence type="predicted"/>
<name>A0A2I0W2J7_9ASPA</name>
<protein>
    <recommendedName>
        <fullName evidence="3">Reverse transcriptase zinc-binding domain-containing protein</fullName>
    </recommendedName>
</protein>
<dbReference type="AlphaFoldDB" id="A0A2I0W2J7"/>
<sequence length="158" mass="18417">MHLISWKDTCKPKIYCGLSIPSIESLYYACGCNIAARGLSVGTSCAFCNSNFETQNHLFFECDFTFSILLRFLPRMQSMLFRPNLWQVYSDIEELDVTSNMKNYYFLSISAIVYFIWRSRNDRLFGNCSESVSAITSKIKRAVYLKIHRKKCFQDMLT</sequence>
<reference evidence="1 2" key="2">
    <citation type="journal article" date="2017" name="Nature">
        <title>The Apostasia genome and the evolution of orchids.</title>
        <authorList>
            <person name="Zhang G.Q."/>
            <person name="Liu K.W."/>
            <person name="Li Z."/>
            <person name="Lohaus R."/>
            <person name="Hsiao Y.Y."/>
            <person name="Niu S.C."/>
            <person name="Wang J.Y."/>
            <person name="Lin Y.C."/>
            <person name="Xu Q."/>
            <person name="Chen L.J."/>
            <person name="Yoshida K."/>
            <person name="Fujiwara S."/>
            <person name="Wang Z.W."/>
            <person name="Zhang Y.Q."/>
            <person name="Mitsuda N."/>
            <person name="Wang M."/>
            <person name="Liu G.H."/>
            <person name="Pecoraro L."/>
            <person name="Huang H.X."/>
            <person name="Xiao X.J."/>
            <person name="Lin M."/>
            <person name="Wu X.Y."/>
            <person name="Wu W.L."/>
            <person name="Chen Y.Y."/>
            <person name="Chang S.B."/>
            <person name="Sakamoto S."/>
            <person name="Ohme-Takagi M."/>
            <person name="Yagi M."/>
            <person name="Zeng S.J."/>
            <person name="Shen C.Y."/>
            <person name="Yeh C.M."/>
            <person name="Luo Y.B."/>
            <person name="Tsai W.C."/>
            <person name="Van de Peer Y."/>
            <person name="Liu Z.J."/>
        </authorList>
    </citation>
    <scope>NUCLEOTIDE SEQUENCE [LARGE SCALE GENOMIC DNA]</scope>
    <source>
        <tissue evidence="1">The whole plant</tissue>
    </source>
</reference>
<keyword evidence="2" id="KW-1185">Reference proteome</keyword>